<dbReference type="InterPro" id="IPR050597">
    <property type="entry name" value="Cytochrome_c_Oxidase_Subunit"/>
</dbReference>
<keyword evidence="1" id="KW-0813">Transport</keyword>
<accession>A0ABV4HRK7</accession>
<dbReference type="PANTHER" id="PTHR33751">
    <property type="entry name" value="CBB3-TYPE CYTOCHROME C OXIDASE SUBUNIT FIXP"/>
    <property type="match status" value="1"/>
</dbReference>
<evidence type="ECO:0000256" key="5">
    <source>
        <dbReference type="ARBA" id="ARBA00023004"/>
    </source>
</evidence>
<evidence type="ECO:0000256" key="1">
    <source>
        <dbReference type="ARBA" id="ARBA00022448"/>
    </source>
</evidence>
<evidence type="ECO:0000256" key="2">
    <source>
        <dbReference type="ARBA" id="ARBA00022617"/>
    </source>
</evidence>
<protein>
    <submittedName>
        <fullName evidence="10">Cytochrome c</fullName>
    </submittedName>
</protein>
<feature type="chain" id="PRO_5047419346" evidence="8">
    <location>
        <begin position="26"/>
        <end position="146"/>
    </location>
</feature>
<dbReference type="SUPFAM" id="SSF46626">
    <property type="entry name" value="Cytochrome c"/>
    <property type="match status" value="1"/>
</dbReference>
<evidence type="ECO:0000256" key="7">
    <source>
        <dbReference type="SAM" id="MobiDB-lite"/>
    </source>
</evidence>
<keyword evidence="8" id="KW-0732">Signal</keyword>
<dbReference type="Gene3D" id="1.10.760.10">
    <property type="entry name" value="Cytochrome c-like domain"/>
    <property type="match status" value="1"/>
</dbReference>
<dbReference type="PANTHER" id="PTHR33751:SF9">
    <property type="entry name" value="CYTOCHROME C4"/>
    <property type="match status" value="1"/>
</dbReference>
<keyword evidence="5 6" id="KW-0408">Iron</keyword>
<dbReference type="PROSITE" id="PS51007">
    <property type="entry name" value="CYTC"/>
    <property type="match status" value="1"/>
</dbReference>
<comment type="caution">
    <text evidence="10">The sequence shown here is derived from an EMBL/GenBank/DDBJ whole genome shotgun (WGS) entry which is preliminary data.</text>
</comment>
<dbReference type="Pfam" id="PF00034">
    <property type="entry name" value="Cytochrom_C"/>
    <property type="match status" value="1"/>
</dbReference>
<sequence length="146" mass="15296">MSRAAMINAKHCLFVSVLAACAALAACSGDEGHDSNAEQRSSSAGLPKGQIEAGEKQANTKGEATGQSCIDCHGAEGNDPLDATYPKLGGQHTDYLAHALQEYRNGNREHALMSNQAQGLTDQQIADLAAYFGSRPAQIRDLSGAH</sequence>
<evidence type="ECO:0000313" key="11">
    <source>
        <dbReference type="Proteomes" id="UP001566331"/>
    </source>
</evidence>
<feature type="signal peptide" evidence="8">
    <location>
        <begin position="1"/>
        <end position="25"/>
    </location>
</feature>
<evidence type="ECO:0000256" key="6">
    <source>
        <dbReference type="PROSITE-ProRule" id="PRU00433"/>
    </source>
</evidence>
<feature type="region of interest" description="Disordered" evidence="7">
    <location>
        <begin position="32"/>
        <end position="62"/>
    </location>
</feature>
<organism evidence="10 11">
    <name type="scientific">Luteimonas salinilitoris</name>
    <dbReference type="NCBI Taxonomy" id="3237697"/>
    <lineage>
        <taxon>Bacteria</taxon>
        <taxon>Pseudomonadati</taxon>
        <taxon>Pseudomonadota</taxon>
        <taxon>Gammaproteobacteria</taxon>
        <taxon>Lysobacterales</taxon>
        <taxon>Lysobacteraceae</taxon>
        <taxon>Luteimonas</taxon>
    </lineage>
</organism>
<keyword evidence="4" id="KW-0249">Electron transport</keyword>
<keyword evidence="11" id="KW-1185">Reference proteome</keyword>
<dbReference type="Proteomes" id="UP001566331">
    <property type="component" value="Unassembled WGS sequence"/>
</dbReference>
<gene>
    <name evidence="10" type="ORF">AB6713_12170</name>
</gene>
<evidence type="ECO:0000256" key="8">
    <source>
        <dbReference type="SAM" id="SignalP"/>
    </source>
</evidence>
<evidence type="ECO:0000256" key="3">
    <source>
        <dbReference type="ARBA" id="ARBA00022723"/>
    </source>
</evidence>
<evidence type="ECO:0000313" key="10">
    <source>
        <dbReference type="EMBL" id="MEZ0475364.1"/>
    </source>
</evidence>
<dbReference type="EMBL" id="JBFWIC010000015">
    <property type="protein sequence ID" value="MEZ0475364.1"/>
    <property type="molecule type" value="Genomic_DNA"/>
</dbReference>
<dbReference type="PROSITE" id="PS51257">
    <property type="entry name" value="PROKAR_LIPOPROTEIN"/>
    <property type="match status" value="1"/>
</dbReference>
<name>A0ABV4HRK7_9GAMM</name>
<evidence type="ECO:0000256" key="4">
    <source>
        <dbReference type="ARBA" id="ARBA00022982"/>
    </source>
</evidence>
<evidence type="ECO:0000259" key="9">
    <source>
        <dbReference type="PROSITE" id="PS51007"/>
    </source>
</evidence>
<keyword evidence="2 6" id="KW-0349">Heme</keyword>
<feature type="domain" description="Cytochrome c" evidence="9">
    <location>
        <begin position="49"/>
        <end position="136"/>
    </location>
</feature>
<keyword evidence="3 6" id="KW-0479">Metal-binding</keyword>
<dbReference type="InterPro" id="IPR036909">
    <property type="entry name" value="Cyt_c-like_dom_sf"/>
</dbReference>
<reference evidence="10 11" key="1">
    <citation type="submission" date="2024-07" db="EMBL/GenBank/DDBJ databases">
        <title>Luteimonas salilacus sp. nov., isolated from the shore soil of Salt Lake in Tibet of China.</title>
        <authorList>
            <person name="Zhang X."/>
            <person name="Li A."/>
        </authorList>
    </citation>
    <scope>NUCLEOTIDE SEQUENCE [LARGE SCALE GENOMIC DNA]</scope>
    <source>
        <strain evidence="10 11">B3-2-R+30</strain>
    </source>
</reference>
<dbReference type="InterPro" id="IPR009056">
    <property type="entry name" value="Cyt_c-like_dom"/>
</dbReference>
<proteinExistence type="predicted"/>